<evidence type="ECO:0000256" key="1">
    <source>
        <dbReference type="SAM" id="MobiDB-lite"/>
    </source>
</evidence>
<gene>
    <name evidence="2" type="ORF">PXEA_LOCUS13688</name>
</gene>
<dbReference type="SUPFAM" id="SSF48371">
    <property type="entry name" value="ARM repeat"/>
    <property type="match status" value="1"/>
</dbReference>
<dbReference type="OrthoDB" id="6240098at2759"/>
<accession>A0A448WTZ4</accession>
<dbReference type="PANTHER" id="PTHR46241:SF1">
    <property type="entry name" value="OUTER DYNEIN ARM-DOCKING COMPLEX SUBUNIT 2"/>
    <property type="match status" value="1"/>
</dbReference>
<organism evidence="2 3">
    <name type="scientific">Protopolystoma xenopodis</name>
    <dbReference type="NCBI Taxonomy" id="117903"/>
    <lineage>
        <taxon>Eukaryota</taxon>
        <taxon>Metazoa</taxon>
        <taxon>Spiralia</taxon>
        <taxon>Lophotrochozoa</taxon>
        <taxon>Platyhelminthes</taxon>
        <taxon>Monogenea</taxon>
        <taxon>Polyopisthocotylea</taxon>
        <taxon>Polystomatidea</taxon>
        <taxon>Polystomatidae</taxon>
        <taxon>Protopolystoma</taxon>
    </lineage>
</organism>
<reference evidence="2" key="1">
    <citation type="submission" date="2018-11" db="EMBL/GenBank/DDBJ databases">
        <authorList>
            <consortium name="Pathogen Informatics"/>
        </authorList>
    </citation>
    <scope>NUCLEOTIDE SEQUENCE</scope>
</reference>
<feature type="compositionally biased region" description="Basic and acidic residues" evidence="1">
    <location>
        <begin position="236"/>
        <end position="249"/>
    </location>
</feature>
<name>A0A448WTZ4_9PLAT</name>
<dbReference type="InterPro" id="IPR016024">
    <property type="entry name" value="ARM-type_fold"/>
</dbReference>
<dbReference type="Gene3D" id="1.25.10.10">
    <property type="entry name" value="Leucine-rich Repeat Variant"/>
    <property type="match status" value="2"/>
</dbReference>
<dbReference type="AlphaFoldDB" id="A0A448WTZ4"/>
<evidence type="ECO:0000313" key="3">
    <source>
        <dbReference type="Proteomes" id="UP000784294"/>
    </source>
</evidence>
<dbReference type="InterPro" id="IPR011989">
    <property type="entry name" value="ARM-like"/>
</dbReference>
<dbReference type="EMBL" id="CAAALY010045480">
    <property type="protein sequence ID" value="VEL20248.1"/>
    <property type="molecule type" value="Genomic_DNA"/>
</dbReference>
<protein>
    <submittedName>
        <fullName evidence="2">Uncharacterized protein</fullName>
    </submittedName>
</protein>
<proteinExistence type="predicted"/>
<dbReference type="PANTHER" id="PTHR46241">
    <property type="entry name" value="ARMADILLO REPEAT-CONTAINING PROTEIN 4 ARMC4"/>
    <property type="match status" value="1"/>
</dbReference>
<keyword evidence="3" id="KW-1185">Reference proteome</keyword>
<comment type="caution">
    <text evidence="2">The sequence shown here is derived from an EMBL/GenBank/DDBJ whole genome shotgun (WGS) entry which is preliminary data.</text>
</comment>
<feature type="region of interest" description="Disordered" evidence="1">
    <location>
        <begin position="236"/>
        <end position="259"/>
    </location>
</feature>
<dbReference type="Proteomes" id="UP000784294">
    <property type="component" value="Unassembled WGS sequence"/>
</dbReference>
<sequence>MFHDSRPLAVPKVRCRALTTSGQKVERICSNNSSKVIILAVATALWRVSRMRRNRKMMRRAGVIQVLARLIAVGDSDLLVPVMGILQECASEMSFRASIRSEGILVHLLPYLRNDSPEVKIACARTLFQLVQDDETLEELHRFNAPLIFYHLLQEYVPLAQNALEAGWLDWADIWSELDPHNIVLLKDQELGSPSRLNFAKIISTRLTEPSFETSGPTGRMQDVLASSGKPGLRELRLTKRTSRPRDPDPAVVPANTKPKNATKMSLSFHLLHILLGVVWKCAGKQQMRYTFVELGTTKLLLQLASFLPAYFTPYSRPVCSVSLRLSRQGVLEHITEHVLYTLSELAEHQRVRLEVLADVQIGPILVDLLRYESSALLISTMKAITCLSRCEKLLERFIEQKVFRHLYSHLLHPTMGVRSAALLAMHEFLAYTPKSESLVRPIAGSLSNLITCLVEAYDGMITAENQERQQEMEALLAAVCSVASMIGKHPIQRLILVELGLAGPLVSVITEAHTDKIREAVAKTITEFGMVPKIAAHLSNMQVSMDLGPRYLYAPKPSPLTLLPSDPHSKKPELQFPLSDVAILL</sequence>
<evidence type="ECO:0000313" key="2">
    <source>
        <dbReference type="EMBL" id="VEL20248.1"/>
    </source>
</evidence>